<name>A0A2T0FL22_9ASCO</name>
<dbReference type="Proteomes" id="UP000238350">
    <property type="component" value="Unassembled WGS sequence"/>
</dbReference>
<organism evidence="3 4">
    <name type="scientific">Wickerhamiella sorbophila</name>
    <dbReference type="NCBI Taxonomy" id="45607"/>
    <lineage>
        <taxon>Eukaryota</taxon>
        <taxon>Fungi</taxon>
        <taxon>Dikarya</taxon>
        <taxon>Ascomycota</taxon>
        <taxon>Saccharomycotina</taxon>
        <taxon>Dipodascomycetes</taxon>
        <taxon>Dipodascales</taxon>
        <taxon>Trichomonascaceae</taxon>
        <taxon>Wickerhamiella</taxon>
    </lineage>
</organism>
<evidence type="ECO:0000256" key="2">
    <source>
        <dbReference type="SAM" id="MobiDB-lite"/>
    </source>
</evidence>
<accession>A0A2T0FL22</accession>
<sequence>MDQMVSQNLVGGGETGTVETPYAKVFQENKMNFSPKLSLGRTNDVDQKNGHQIGARVTYAPGYSTPPSMSNPHGLPNIWQTSRPKTSSNLEIELDELKSELREYKATTTHLISAISLDLYRMKTKQGKHNQSPLNLSGTDTRLAHENKELALKNRILLAENAELKREVEVLRNRLGQRQPGNFDLAAINDPDFFPDNDTQISRIPPKFQQRALVRADQKAIEHVRHAPSEPKQPIDALCSGRESEWSAYEEADDTHYLSEPSQSSCPSDQGDSDEESTIGLTEDEDAGMDVESDEDQTDCADHKRENSKRIENLDWTQFHSRRRYLGNDRVHMPSEELTFDHLSPDGLQAREDDSAYPFVVIRPNISLQNKTPKQMLSAAAKVFPPSTVRSVELLAHRFWKLYLDKDTMLDTKTLEKLGTILDLTKWVKVVITGLPDHITPKLLKKELDDGYKFPTASTPLAVGRRNGVYTAIVPFKNPDHAQALVDSGFLWDSYKRRVRHYDPGHRSKPLASKTATINHLPIKKRFSSRN</sequence>
<gene>
    <name evidence="3" type="ORF">B9G98_03308</name>
</gene>
<feature type="region of interest" description="Disordered" evidence="2">
    <location>
        <begin position="250"/>
        <end position="306"/>
    </location>
</feature>
<dbReference type="RefSeq" id="XP_024665633.1">
    <property type="nucleotide sequence ID" value="XM_024809865.1"/>
</dbReference>
<reference evidence="3 4" key="1">
    <citation type="submission" date="2017-04" db="EMBL/GenBank/DDBJ databases">
        <title>Genome sequencing of [Candida] sorbophila.</title>
        <authorList>
            <person name="Ahn J.O."/>
        </authorList>
    </citation>
    <scope>NUCLEOTIDE SEQUENCE [LARGE SCALE GENOMIC DNA]</scope>
    <source>
        <strain evidence="3 4">DS02</strain>
    </source>
</reference>
<protein>
    <submittedName>
        <fullName evidence="3">Uncharacterized protein</fullName>
    </submittedName>
</protein>
<proteinExistence type="predicted"/>
<dbReference type="EMBL" id="NDIQ01000022">
    <property type="protein sequence ID" value="PRT55688.1"/>
    <property type="molecule type" value="Genomic_DNA"/>
</dbReference>
<dbReference type="GeneID" id="36517056"/>
<feature type="compositionally biased region" description="Polar residues" evidence="2">
    <location>
        <begin position="260"/>
        <end position="270"/>
    </location>
</feature>
<dbReference type="AlphaFoldDB" id="A0A2T0FL22"/>
<evidence type="ECO:0000313" key="4">
    <source>
        <dbReference type="Proteomes" id="UP000238350"/>
    </source>
</evidence>
<keyword evidence="4" id="KW-1185">Reference proteome</keyword>
<evidence type="ECO:0000256" key="1">
    <source>
        <dbReference type="SAM" id="Coils"/>
    </source>
</evidence>
<feature type="coiled-coil region" evidence="1">
    <location>
        <begin position="147"/>
        <end position="174"/>
    </location>
</feature>
<feature type="compositionally biased region" description="Acidic residues" evidence="2">
    <location>
        <begin position="271"/>
        <end position="299"/>
    </location>
</feature>
<evidence type="ECO:0000313" key="3">
    <source>
        <dbReference type="EMBL" id="PRT55688.1"/>
    </source>
</evidence>
<comment type="caution">
    <text evidence="3">The sequence shown here is derived from an EMBL/GenBank/DDBJ whole genome shotgun (WGS) entry which is preliminary data.</text>
</comment>
<keyword evidence="1" id="KW-0175">Coiled coil</keyword>